<name>A0A0U3QSJ1_9MICC</name>
<dbReference type="RefSeq" id="WP_058929068.1">
    <property type="nucleotide sequence ID" value="NZ_CP013747.1"/>
</dbReference>
<sequence>MFARVSTYRPAPDSTGAPSEETVREVLGLQGCRGIYYLLGKENKSVSLTLWDDEDALAGSRQAADRIRVETSAEQHMEILGVDEFEVLTQQLKE</sequence>
<organism evidence="1">
    <name type="scientific">Pseudarthrobacter sulfonivorans</name>
    <dbReference type="NCBI Taxonomy" id="121292"/>
    <lineage>
        <taxon>Bacteria</taxon>
        <taxon>Bacillati</taxon>
        <taxon>Actinomycetota</taxon>
        <taxon>Actinomycetes</taxon>
        <taxon>Micrococcales</taxon>
        <taxon>Micrococcaceae</taxon>
        <taxon>Pseudarthrobacter</taxon>
    </lineage>
</organism>
<dbReference type="Proteomes" id="UP000065151">
    <property type="component" value="Chromosome"/>
</dbReference>
<dbReference type="KEGG" id="psul:AU252_00635"/>
<evidence type="ECO:0008006" key="3">
    <source>
        <dbReference type="Google" id="ProtNLM"/>
    </source>
</evidence>
<gene>
    <name evidence="1" type="ORF">AU252_00635</name>
</gene>
<evidence type="ECO:0000313" key="1">
    <source>
        <dbReference type="EMBL" id="ALV39852.1"/>
    </source>
</evidence>
<protein>
    <recommendedName>
        <fullName evidence="3">ABM domain-containing protein</fullName>
    </recommendedName>
</protein>
<proteinExistence type="predicted"/>
<dbReference type="EMBL" id="CP013747">
    <property type="protein sequence ID" value="ALV39852.1"/>
    <property type="molecule type" value="Genomic_DNA"/>
</dbReference>
<reference evidence="1 2" key="1">
    <citation type="submission" date="2015-12" db="EMBL/GenBank/DDBJ databases">
        <authorList>
            <person name="Shamseldin A."/>
            <person name="Moawad H."/>
            <person name="Abd El-Rahim W.M."/>
            <person name="Sadowsky M.J."/>
        </authorList>
    </citation>
    <scope>NUCLEOTIDE SEQUENCE [LARGE SCALE GENOMIC DNA]</scope>
    <source>
        <strain evidence="1 2">Ar51</strain>
    </source>
</reference>
<evidence type="ECO:0000313" key="2">
    <source>
        <dbReference type="Proteomes" id="UP000065151"/>
    </source>
</evidence>
<dbReference type="AlphaFoldDB" id="A0A0U3QSJ1"/>
<accession>A0A0U3QSJ1</accession>